<dbReference type="RefSeq" id="WP_154168138.1">
    <property type="nucleotide sequence ID" value="NZ_CAWQLT010000001.1"/>
</dbReference>
<keyword evidence="3 10" id="KW-0813">Transport</keyword>
<evidence type="ECO:0000256" key="5">
    <source>
        <dbReference type="ARBA" id="ARBA00022519"/>
    </source>
</evidence>
<dbReference type="InterPro" id="IPR037682">
    <property type="entry name" value="TonB_C"/>
</dbReference>
<dbReference type="InterPro" id="IPR051045">
    <property type="entry name" value="TonB-dependent_transducer"/>
</dbReference>
<dbReference type="EMBL" id="JACRUP010000004">
    <property type="protein sequence ID" value="MBC5850959.1"/>
    <property type="molecule type" value="Genomic_DNA"/>
</dbReference>
<evidence type="ECO:0000256" key="9">
    <source>
        <dbReference type="ARBA" id="ARBA00023136"/>
    </source>
</evidence>
<dbReference type="FunFam" id="3.30.1150.10:FF:000006">
    <property type="entry name" value="Protein TonB"/>
    <property type="match status" value="1"/>
</dbReference>
<dbReference type="Pfam" id="PF03544">
    <property type="entry name" value="TonB_C"/>
    <property type="match status" value="1"/>
</dbReference>
<evidence type="ECO:0000256" key="2">
    <source>
        <dbReference type="ARBA" id="ARBA00006555"/>
    </source>
</evidence>
<evidence type="ECO:0000256" key="8">
    <source>
        <dbReference type="ARBA" id="ARBA00022989"/>
    </source>
</evidence>
<gene>
    <name evidence="12" type="ORF">H8Q88_08265</name>
</gene>
<dbReference type="PANTHER" id="PTHR33446:SF14">
    <property type="entry name" value="PROTEIN TONB"/>
    <property type="match status" value="1"/>
</dbReference>
<evidence type="ECO:0000256" key="4">
    <source>
        <dbReference type="ARBA" id="ARBA00022475"/>
    </source>
</evidence>
<dbReference type="InterPro" id="IPR003538">
    <property type="entry name" value="TonB"/>
</dbReference>
<keyword evidence="4 10" id="KW-1003">Cell membrane</keyword>
<dbReference type="GO" id="GO:0055085">
    <property type="term" value="P:transmembrane transport"/>
    <property type="evidence" value="ECO:0007669"/>
    <property type="project" value="InterPro"/>
</dbReference>
<keyword evidence="9" id="KW-0472">Membrane</keyword>
<dbReference type="InterPro" id="IPR006260">
    <property type="entry name" value="TonB/TolA_C"/>
</dbReference>
<feature type="compositionally biased region" description="Low complexity" evidence="11">
    <location>
        <begin position="74"/>
        <end position="88"/>
    </location>
</feature>
<reference evidence="12" key="1">
    <citation type="submission" date="2020-08" db="EMBL/GenBank/DDBJ databases">
        <title>Genome Sequencing and Pan-Genome Analysis of Migratory bird Vibrio Strains, Inner Mongolia.</title>
        <authorList>
            <person name="Zheng L."/>
        </authorList>
    </citation>
    <scope>NUCLEOTIDE SEQUENCE</scope>
    <source>
        <strain evidence="12">M13F</strain>
    </source>
</reference>
<comment type="similarity">
    <text evidence="2 10">Belongs to the TonB family.</text>
</comment>
<dbReference type="GO" id="GO:0005886">
    <property type="term" value="C:plasma membrane"/>
    <property type="evidence" value="ECO:0007669"/>
    <property type="project" value="UniProtKB-SubCell"/>
</dbReference>
<dbReference type="SUPFAM" id="SSF74653">
    <property type="entry name" value="TolA/TonB C-terminal domain"/>
    <property type="match status" value="1"/>
</dbReference>
<comment type="caution">
    <text evidence="12">The sequence shown here is derived from an EMBL/GenBank/DDBJ whole genome shotgun (WGS) entry which is preliminary data.</text>
</comment>
<dbReference type="PRINTS" id="PR01374">
    <property type="entry name" value="TONBPROTEIN"/>
</dbReference>
<evidence type="ECO:0000313" key="13">
    <source>
        <dbReference type="Proteomes" id="UP000615796"/>
    </source>
</evidence>
<feature type="compositionally biased region" description="Pro residues" evidence="11">
    <location>
        <begin position="64"/>
        <end position="73"/>
    </location>
</feature>
<evidence type="ECO:0000256" key="10">
    <source>
        <dbReference type="RuleBase" id="RU362123"/>
    </source>
</evidence>
<evidence type="ECO:0000256" key="3">
    <source>
        <dbReference type="ARBA" id="ARBA00022448"/>
    </source>
</evidence>
<sequence length="206" mass="23036">MLRLLLATPFAALISVSLFSFMAWMINNDGLRSPTQNNSLSFTMVMVEQEKEVQRRQRAVPEQPKAPQPPPQSPVSKQQSSVTNTLTSTSVPTLGLDTAINGIAINVPTLGDFGANQQALPLYRVEPNYPARALKRNVEGYVLLRFTIDETGRPTDIEVVDANPRRMFEREAMQALRSWKYQPKLLDGHAVSQPGQTIKLEFKLTK</sequence>
<comment type="subcellular location">
    <subcellularLocation>
        <location evidence="1 10">Cell inner membrane</location>
        <topology evidence="1 10">Single-pass membrane protein</topology>
        <orientation evidence="1 10">Periplasmic side</orientation>
    </subcellularLocation>
</comment>
<keyword evidence="13" id="KW-1185">Reference proteome</keyword>
<keyword evidence="5 10" id="KW-0997">Cell inner membrane</keyword>
<dbReference type="GO" id="GO:0030288">
    <property type="term" value="C:outer membrane-bounded periplasmic space"/>
    <property type="evidence" value="ECO:0007669"/>
    <property type="project" value="InterPro"/>
</dbReference>
<evidence type="ECO:0000256" key="7">
    <source>
        <dbReference type="ARBA" id="ARBA00022927"/>
    </source>
</evidence>
<dbReference type="GO" id="GO:0015031">
    <property type="term" value="P:protein transport"/>
    <property type="evidence" value="ECO:0007669"/>
    <property type="project" value="UniProtKB-UniRule"/>
</dbReference>
<dbReference type="AlphaFoldDB" id="A0A9X0R7H5"/>
<keyword evidence="7 10" id="KW-0653">Protein transport</keyword>
<keyword evidence="10" id="KW-0735">Signal-anchor</keyword>
<evidence type="ECO:0000256" key="1">
    <source>
        <dbReference type="ARBA" id="ARBA00004383"/>
    </source>
</evidence>
<dbReference type="PROSITE" id="PS52015">
    <property type="entry name" value="TONB_CTD"/>
    <property type="match status" value="1"/>
</dbReference>
<feature type="region of interest" description="Disordered" evidence="11">
    <location>
        <begin position="52"/>
        <end position="88"/>
    </location>
</feature>
<protein>
    <recommendedName>
        <fullName evidence="10">Protein TonB</fullName>
    </recommendedName>
</protein>
<evidence type="ECO:0000313" key="12">
    <source>
        <dbReference type="EMBL" id="MBC5850959.1"/>
    </source>
</evidence>
<dbReference type="Proteomes" id="UP000615796">
    <property type="component" value="Unassembled WGS sequence"/>
</dbReference>
<keyword evidence="6" id="KW-0812">Transmembrane</keyword>
<evidence type="ECO:0000256" key="11">
    <source>
        <dbReference type="SAM" id="MobiDB-lite"/>
    </source>
</evidence>
<evidence type="ECO:0000256" key="6">
    <source>
        <dbReference type="ARBA" id="ARBA00022692"/>
    </source>
</evidence>
<dbReference type="NCBIfam" id="TIGR01352">
    <property type="entry name" value="tonB_Cterm"/>
    <property type="match status" value="1"/>
</dbReference>
<name>A0A9X0R7H5_VIBME</name>
<dbReference type="GO" id="GO:0031992">
    <property type="term" value="F:energy transducer activity"/>
    <property type="evidence" value="ECO:0007669"/>
    <property type="project" value="InterPro"/>
</dbReference>
<dbReference type="PANTHER" id="PTHR33446">
    <property type="entry name" value="PROTEIN TONB-RELATED"/>
    <property type="match status" value="1"/>
</dbReference>
<dbReference type="Gene3D" id="3.30.1150.10">
    <property type="match status" value="1"/>
</dbReference>
<comment type="function">
    <text evidence="10">Interacts with outer membrane receptor proteins that carry out high-affinity binding and energy dependent uptake into the periplasmic space of specific substrates. It could act to transduce energy from the cytoplasmic membrane to specific energy-requiring processes in the outer membrane, resulting in the release into the periplasm of ligands bound by these outer membrane proteins.</text>
</comment>
<dbReference type="GO" id="GO:0015891">
    <property type="term" value="P:siderophore transport"/>
    <property type="evidence" value="ECO:0007669"/>
    <property type="project" value="InterPro"/>
</dbReference>
<keyword evidence="8" id="KW-1133">Transmembrane helix</keyword>
<proteinExistence type="inferred from homology"/>
<accession>A0A9X0R7H5</accession>
<organism evidence="12 13">
    <name type="scientific">Vibrio metschnikovii</name>
    <dbReference type="NCBI Taxonomy" id="28172"/>
    <lineage>
        <taxon>Bacteria</taxon>
        <taxon>Pseudomonadati</taxon>
        <taxon>Pseudomonadota</taxon>
        <taxon>Gammaproteobacteria</taxon>
        <taxon>Vibrionales</taxon>
        <taxon>Vibrionaceae</taxon>
        <taxon>Vibrio</taxon>
    </lineage>
</organism>